<dbReference type="EMBL" id="CAIIXF020000008">
    <property type="protein sequence ID" value="CAH1792336.1"/>
    <property type="molecule type" value="Genomic_DNA"/>
</dbReference>
<dbReference type="PROSITE" id="PS51406">
    <property type="entry name" value="FIBRINOGEN_C_2"/>
    <property type="match status" value="1"/>
</dbReference>
<keyword evidence="4" id="KW-1185">Reference proteome</keyword>
<evidence type="ECO:0000313" key="3">
    <source>
        <dbReference type="EMBL" id="CAH1792336.1"/>
    </source>
</evidence>
<dbReference type="Proteomes" id="UP000749559">
    <property type="component" value="Unassembled WGS sequence"/>
</dbReference>
<dbReference type="InterPro" id="IPR036056">
    <property type="entry name" value="Fibrinogen-like_C"/>
</dbReference>
<evidence type="ECO:0000256" key="1">
    <source>
        <dbReference type="SAM" id="SignalP"/>
    </source>
</evidence>
<dbReference type="CDD" id="cd00087">
    <property type="entry name" value="FReD"/>
    <property type="match status" value="1"/>
</dbReference>
<dbReference type="Gene3D" id="3.90.215.10">
    <property type="entry name" value="Gamma Fibrinogen, chain A, domain 1"/>
    <property type="match status" value="1"/>
</dbReference>
<dbReference type="GO" id="GO:0005615">
    <property type="term" value="C:extracellular space"/>
    <property type="evidence" value="ECO:0007669"/>
    <property type="project" value="TreeGrafter"/>
</dbReference>
<evidence type="ECO:0000313" key="4">
    <source>
        <dbReference type="Proteomes" id="UP000749559"/>
    </source>
</evidence>
<dbReference type="InterPro" id="IPR014716">
    <property type="entry name" value="Fibrinogen_a/b/g_C_1"/>
</dbReference>
<sequence>MAITLRIATRKMVPYIVFGFILLLLRIDGASSACEPPGLTTWSPYNMWIGSGDGSDISECCPPSNIRVESSICLSECFDWKTSFSEQDSKIKSTVELLETFNTNFGDLRTELTSQIDDLNTMTSQIQSQIDFQNEAEEGIDEQIEVLADVREVLENNSLSLSLTLDEIESDEVSNMEEENENQDVLTSTCQQMSFNYTNKLSTHFNALGDFLTILNTSTVLTSSETIEKLETASELYDSLMAAVTTENNGQVKRLEVLSKRAKDVNTLVDRVNKNCPAGSDQNEQMVHCCADIYTSTKAAGNTPTDGIYSIELEGEQVQVYCDMTTDGGGWTVFQRRVSNAEGFDKGWEEYVNGFGNLNENFWMGLELMHSKTKSSDYVLRIDMEAFDGSKAFITYDGFGISDARRKYALDYRAKVNGTVDNSLAPNKPFTTKDQDNDKHEENCALRRGEGAWWYNGKCGPSSLNGPYVDDPGQTEKFQGIIWKAFQGTVKSLKFTEMKCRPETFTPEVVLEEQK</sequence>
<organism evidence="3 4">
    <name type="scientific">Owenia fusiformis</name>
    <name type="common">Polychaete worm</name>
    <dbReference type="NCBI Taxonomy" id="6347"/>
    <lineage>
        <taxon>Eukaryota</taxon>
        <taxon>Metazoa</taxon>
        <taxon>Spiralia</taxon>
        <taxon>Lophotrochozoa</taxon>
        <taxon>Annelida</taxon>
        <taxon>Polychaeta</taxon>
        <taxon>Sedentaria</taxon>
        <taxon>Canalipalpata</taxon>
        <taxon>Sabellida</taxon>
        <taxon>Oweniida</taxon>
        <taxon>Oweniidae</taxon>
        <taxon>Owenia</taxon>
    </lineage>
</organism>
<comment type="caution">
    <text evidence="3">The sequence shown here is derived from an EMBL/GenBank/DDBJ whole genome shotgun (WGS) entry which is preliminary data.</text>
</comment>
<dbReference type="Pfam" id="PF00147">
    <property type="entry name" value="Fibrinogen_C"/>
    <property type="match status" value="1"/>
</dbReference>
<dbReference type="AlphaFoldDB" id="A0A8S4PFN3"/>
<dbReference type="PANTHER" id="PTHR19143">
    <property type="entry name" value="FIBRINOGEN/TENASCIN/ANGIOPOEITIN"/>
    <property type="match status" value="1"/>
</dbReference>
<dbReference type="InterPro" id="IPR050373">
    <property type="entry name" value="Fibrinogen_C-term_domain"/>
</dbReference>
<feature type="signal peptide" evidence="1">
    <location>
        <begin position="1"/>
        <end position="32"/>
    </location>
</feature>
<dbReference type="SMART" id="SM00186">
    <property type="entry name" value="FBG"/>
    <property type="match status" value="1"/>
</dbReference>
<keyword evidence="1" id="KW-0732">Signal</keyword>
<dbReference type="NCBIfam" id="NF040941">
    <property type="entry name" value="GGGWT_bact"/>
    <property type="match status" value="1"/>
</dbReference>
<gene>
    <name evidence="3" type="ORF">OFUS_LOCUS17310</name>
</gene>
<dbReference type="InterPro" id="IPR002181">
    <property type="entry name" value="Fibrinogen_a/b/g_C_dom"/>
</dbReference>
<reference evidence="3" key="1">
    <citation type="submission" date="2022-03" db="EMBL/GenBank/DDBJ databases">
        <authorList>
            <person name="Martin C."/>
        </authorList>
    </citation>
    <scope>NUCLEOTIDE SEQUENCE</scope>
</reference>
<feature type="chain" id="PRO_5035717812" description="Fibrinogen C-terminal domain-containing protein" evidence="1">
    <location>
        <begin position="33"/>
        <end position="515"/>
    </location>
</feature>
<feature type="domain" description="Fibrinogen C-terminal" evidence="2">
    <location>
        <begin position="281"/>
        <end position="504"/>
    </location>
</feature>
<dbReference type="SUPFAM" id="SSF56496">
    <property type="entry name" value="Fibrinogen C-terminal domain-like"/>
    <property type="match status" value="1"/>
</dbReference>
<protein>
    <recommendedName>
        <fullName evidence="2">Fibrinogen C-terminal domain-containing protein</fullName>
    </recommendedName>
</protein>
<evidence type="ECO:0000259" key="2">
    <source>
        <dbReference type="PROSITE" id="PS51406"/>
    </source>
</evidence>
<name>A0A8S4PFN3_OWEFU</name>
<accession>A0A8S4PFN3</accession>
<proteinExistence type="predicted"/>